<dbReference type="InterPro" id="IPR016162">
    <property type="entry name" value="Ald_DH_N"/>
</dbReference>
<dbReference type="InterPro" id="IPR050740">
    <property type="entry name" value="Aldehyde_DH_Superfamily"/>
</dbReference>
<evidence type="ECO:0000256" key="2">
    <source>
        <dbReference type="ARBA" id="ARBA00023002"/>
    </source>
</evidence>
<evidence type="ECO:0000259" key="5">
    <source>
        <dbReference type="Pfam" id="PF00171"/>
    </source>
</evidence>
<name>A0ABU3B5G0_9GAMM</name>
<dbReference type="InterPro" id="IPR029510">
    <property type="entry name" value="Ald_DH_CS_GLU"/>
</dbReference>
<dbReference type="EMBL" id="JAVRHY010000003">
    <property type="protein sequence ID" value="MDT0617682.1"/>
    <property type="molecule type" value="Genomic_DNA"/>
</dbReference>
<accession>A0ABU3B5G0</accession>
<feature type="domain" description="Aldehyde dehydrogenase" evidence="5">
    <location>
        <begin position="18"/>
        <end position="479"/>
    </location>
</feature>
<proteinExistence type="inferred from homology"/>
<dbReference type="Gene3D" id="3.40.309.10">
    <property type="entry name" value="Aldehyde Dehydrogenase, Chain A, domain 2"/>
    <property type="match status" value="1"/>
</dbReference>
<evidence type="ECO:0000256" key="3">
    <source>
        <dbReference type="PROSITE-ProRule" id="PRU10007"/>
    </source>
</evidence>
<evidence type="ECO:0000313" key="7">
    <source>
        <dbReference type="Proteomes" id="UP001259982"/>
    </source>
</evidence>
<dbReference type="PANTHER" id="PTHR43353:SF5">
    <property type="entry name" value="SUCCINATE-SEMIALDEHYDE DEHYDROGENASE, MITOCHONDRIAL"/>
    <property type="match status" value="1"/>
</dbReference>
<dbReference type="InterPro" id="IPR015590">
    <property type="entry name" value="Aldehyde_DH_dom"/>
</dbReference>
<dbReference type="RefSeq" id="WP_311657561.1">
    <property type="nucleotide sequence ID" value="NZ_JAVRHY010000003.1"/>
</dbReference>
<keyword evidence="7" id="KW-1185">Reference proteome</keyword>
<protein>
    <submittedName>
        <fullName evidence="6">Aldehyde dehydrogenase family protein</fullName>
    </submittedName>
</protein>
<organism evidence="6 7">
    <name type="scientific">Spectribacter acetivorans</name>
    <dbReference type="NCBI Taxonomy" id="3075603"/>
    <lineage>
        <taxon>Bacteria</taxon>
        <taxon>Pseudomonadati</taxon>
        <taxon>Pseudomonadota</taxon>
        <taxon>Gammaproteobacteria</taxon>
        <taxon>Salinisphaerales</taxon>
        <taxon>Salinisphaeraceae</taxon>
        <taxon>Spectribacter</taxon>
    </lineage>
</organism>
<dbReference type="SUPFAM" id="SSF53720">
    <property type="entry name" value="ALDH-like"/>
    <property type="match status" value="1"/>
</dbReference>
<gene>
    <name evidence="6" type="ORF">RM531_04285</name>
</gene>
<reference evidence="6 7" key="1">
    <citation type="submission" date="2023-09" db="EMBL/GenBank/DDBJ databases">
        <authorList>
            <person name="Rey-Velasco X."/>
        </authorList>
    </citation>
    <scope>NUCLEOTIDE SEQUENCE [LARGE SCALE GENOMIC DNA]</scope>
    <source>
        <strain evidence="6 7">P385</strain>
    </source>
</reference>
<keyword evidence="2 4" id="KW-0560">Oxidoreductase</keyword>
<dbReference type="Gene3D" id="3.40.605.10">
    <property type="entry name" value="Aldehyde Dehydrogenase, Chain A, domain 1"/>
    <property type="match status" value="1"/>
</dbReference>
<dbReference type="InterPro" id="IPR016163">
    <property type="entry name" value="Ald_DH_C"/>
</dbReference>
<sequence length="483" mass="51833">MIDSPMLKHLSGYIGGQWCDADNGETFAVLNPANGKELARVPAMGEAETERAIAAARGAVSMDYDLDQRREWLTDIRDALNDEAEEIGRILCLEHGKPWKEAQGEVAYAAGFFDYCAQHLDELAPRKLSQRPKDCDWTVHFRPIGVAGLITPWNFPIGMIAKKLSAALAAGCPTVIKPASETPLTMIALFTLLHKRLDLPDGMVNLVMGSARAIGDTLCRHPDVPMISFTGSTGVGQHLISATADQVKKLALELGGNAPFIVFDDANLDDAVTQLIGNKFRGGGQTCVCANRVLVERGVADAFTEKLVDKVRALRVGDGMDDDIDIGPLINVAGFDKVHRHLKNAIDKGAEQVAGKAPDELDSGKGLFFPPAVVRGVTRDMDCCREETFGPLVPLVEFDGDDQAIAIGNDTEFGLAAYVFTADADRAAHVIAQLRFGHVGHNTGTGPTPEAPFGGMKLSGFGREGGEEGLFEYVEPQTVPRGA</sequence>
<evidence type="ECO:0000256" key="1">
    <source>
        <dbReference type="ARBA" id="ARBA00009986"/>
    </source>
</evidence>
<comment type="similarity">
    <text evidence="1 4">Belongs to the aldehyde dehydrogenase family.</text>
</comment>
<dbReference type="PROSITE" id="PS00687">
    <property type="entry name" value="ALDEHYDE_DEHYDR_GLU"/>
    <property type="match status" value="1"/>
</dbReference>
<comment type="caution">
    <text evidence="6">The sequence shown here is derived from an EMBL/GenBank/DDBJ whole genome shotgun (WGS) entry which is preliminary data.</text>
</comment>
<dbReference type="PANTHER" id="PTHR43353">
    <property type="entry name" value="SUCCINATE-SEMIALDEHYDE DEHYDROGENASE, MITOCHONDRIAL"/>
    <property type="match status" value="1"/>
</dbReference>
<dbReference type="InterPro" id="IPR016161">
    <property type="entry name" value="Ald_DH/histidinol_DH"/>
</dbReference>
<evidence type="ECO:0000256" key="4">
    <source>
        <dbReference type="RuleBase" id="RU003345"/>
    </source>
</evidence>
<feature type="active site" evidence="3">
    <location>
        <position position="253"/>
    </location>
</feature>
<evidence type="ECO:0000313" key="6">
    <source>
        <dbReference type="EMBL" id="MDT0617682.1"/>
    </source>
</evidence>
<dbReference type="Pfam" id="PF00171">
    <property type="entry name" value="Aldedh"/>
    <property type="match status" value="1"/>
</dbReference>
<dbReference type="Proteomes" id="UP001259982">
    <property type="component" value="Unassembled WGS sequence"/>
</dbReference>